<dbReference type="InterPro" id="IPR029057">
    <property type="entry name" value="PRTase-like"/>
</dbReference>
<evidence type="ECO:0000313" key="1">
    <source>
        <dbReference type="EMBL" id="KKK87395.1"/>
    </source>
</evidence>
<dbReference type="EMBL" id="LAZR01050421">
    <property type="protein sequence ID" value="KKK87395.1"/>
    <property type="molecule type" value="Genomic_DNA"/>
</dbReference>
<accession>A0A0F8ZN53</accession>
<dbReference type="AlphaFoldDB" id="A0A0F8ZN53"/>
<sequence>MALFNLGDYILSSGKSSNFKIDCEALSSDDLLGLANLMAKKIGGFRQAIGIPRGGLRLATALNAHRSNKLYNPLLLVDDVLTTSRSLDLGKSLIMAMDPKLKDSDIIGTVIF</sequence>
<evidence type="ECO:0008006" key="2">
    <source>
        <dbReference type="Google" id="ProtNLM"/>
    </source>
</evidence>
<dbReference type="SUPFAM" id="SSF53271">
    <property type="entry name" value="PRTase-like"/>
    <property type="match status" value="1"/>
</dbReference>
<comment type="caution">
    <text evidence="1">The sequence shown here is derived from an EMBL/GenBank/DDBJ whole genome shotgun (WGS) entry which is preliminary data.</text>
</comment>
<proteinExistence type="predicted"/>
<gene>
    <name evidence="1" type="ORF">LCGC14_2753680</name>
</gene>
<protein>
    <recommendedName>
        <fullName evidence="2">Phosphoribosyltransferase domain-containing protein</fullName>
    </recommendedName>
</protein>
<organism evidence="1">
    <name type="scientific">marine sediment metagenome</name>
    <dbReference type="NCBI Taxonomy" id="412755"/>
    <lineage>
        <taxon>unclassified sequences</taxon>
        <taxon>metagenomes</taxon>
        <taxon>ecological metagenomes</taxon>
    </lineage>
</organism>
<name>A0A0F8ZN53_9ZZZZ</name>
<reference evidence="1" key="1">
    <citation type="journal article" date="2015" name="Nature">
        <title>Complex archaea that bridge the gap between prokaryotes and eukaryotes.</title>
        <authorList>
            <person name="Spang A."/>
            <person name="Saw J.H."/>
            <person name="Jorgensen S.L."/>
            <person name="Zaremba-Niedzwiedzka K."/>
            <person name="Martijn J."/>
            <person name="Lind A.E."/>
            <person name="van Eijk R."/>
            <person name="Schleper C."/>
            <person name="Guy L."/>
            <person name="Ettema T.J."/>
        </authorList>
    </citation>
    <scope>NUCLEOTIDE SEQUENCE</scope>
</reference>
<feature type="non-terminal residue" evidence="1">
    <location>
        <position position="112"/>
    </location>
</feature>